<gene>
    <name evidence="1" type="ORF">WMSIL1_LOCUS6877</name>
</gene>
<accession>A0A564YJD3</accession>
<evidence type="ECO:0000313" key="1">
    <source>
        <dbReference type="EMBL" id="VUZ47375.1"/>
    </source>
</evidence>
<dbReference type="Proteomes" id="UP000321570">
    <property type="component" value="Unassembled WGS sequence"/>
</dbReference>
<evidence type="ECO:0000313" key="2">
    <source>
        <dbReference type="Proteomes" id="UP000321570"/>
    </source>
</evidence>
<protein>
    <submittedName>
        <fullName evidence="1">Uncharacterized protein</fullName>
    </submittedName>
</protein>
<dbReference type="EMBL" id="CABIJS010000233">
    <property type="protein sequence ID" value="VUZ47375.1"/>
    <property type="molecule type" value="Genomic_DNA"/>
</dbReference>
<keyword evidence="2" id="KW-1185">Reference proteome</keyword>
<reference evidence="1 2" key="1">
    <citation type="submission" date="2019-07" db="EMBL/GenBank/DDBJ databases">
        <authorList>
            <person name="Jastrzebski P J."/>
            <person name="Paukszto L."/>
            <person name="Jastrzebski P J."/>
        </authorList>
    </citation>
    <scope>NUCLEOTIDE SEQUENCE [LARGE SCALE GENOMIC DNA]</scope>
    <source>
        <strain evidence="1 2">WMS-il1</strain>
    </source>
</reference>
<sequence>MVLHSLPNLNSLDKQLVDNVRCRTMPHIGVQIWVSHRKNLRSRYTALTSNPKANPTDIYPNACYLFFPWNPTTLETQHDYQPDRFSGHFRRPRKRSAGIMIITNV</sequence>
<organism evidence="1 2">
    <name type="scientific">Hymenolepis diminuta</name>
    <name type="common">Rat tapeworm</name>
    <dbReference type="NCBI Taxonomy" id="6216"/>
    <lineage>
        <taxon>Eukaryota</taxon>
        <taxon>Metazoa</taxon>
        <taxon>Spiralia</taxon>
        <taxon>Lophotrochozoa</taxon>
        <taxon>Platyhelminthes</taxon>
        <taxon>Cestoda</taxon>
        <taxon>Eucestoda</taxon>
        <taxon>Cyclophyllidea</taxon>
        <taxon>Hymenolepididae</taxon>
        <taxon>Hymenolepis</taxon>
    </lineage>
</organism>
<dbReference type="AlphaFoldDB" id="A0A564YJD3"/>
<proteinExistence type="predicted"/>
<name>A0A564YJD3_HYMDI</name>